<keyword evidence="9" id="KW-0472">Membrane</keyword>
<dbReference type="InterPro" id="IPR003439">
    <property type="entry name" value="ABC_transporter-like_ATP-bd"/>
</dbReference>
<dbReference type="SMART" id="SM00382">
    <property type="entry name" value="AAA"/>
    <property type="match status" value="2"/>
</dbReference>
<dbReference type="SUPFAM" id="SSF52540">
    <property type="entry name" value="P-loop containing nucleoside triphosphate hydrolases"/>
    <property type="match status" value="2"/>
</dbReference>
<dbReference type="InterPro" id="IPR003593">
    <property type="entry name" value="AAA+_ATPase"/>
</dbReference>
<dbReference type="InterPro" id="IPR017871">
    <property type="entry name" value="ABC_transporter-like_CS"/>
</dbReference>
<reference evidence="11 12" key="1">
    <citation type="submission" date="2018-10" db="EMBL/GenBank/DDBJ databases">
        <authorList>
            <person name="Zhang X."/>
        </authorList>
    </citation>
    <scope>NUCLEOTIDE SEQUENCE [LARGE SCALE GENOMIC DNA]</scope>
    <source>
        <strain evidence="11 12">SK-G1</strain>
    </source>
</reference>
<keyword evidence="3" id="KW-1003">Cell membrane</keyword>
<organism evidence="11 12">
    <name type="scientific">Biomaibacter acetigenes</name>
    <dbReference type="NCBI Taxonomy" id="2316383"/>
    <lineage>
        <taxon>Bacteria</taxon>
        <taxon>Bacillati</taxon>
        <taxon>Bacillota</taxon>
        <taxon>Clostridia</taxon>
        <taxon>Thermosediminibacterales</taxon>
        <taxon>Tepidanaerobacteraceae</taxon>
        <taxon>Biomaibacter</taxon>
    </lineage>
</organism>
<dbReference type="GO" id="GO:0005524">
    <property type="term" value="F:ATP binding"/>
    <property type="evidence" value="ECO:0007669"/>
    <property type="project" value="UniProtKB-KW"/>
</dbReference>
<evidence type="ECO:0000256" key="6">
    <source>
        <dbReference type="ARBA" id="ARBA00022741"/>
    </source>
</evidence>
<feature type="domain" description="ABC transporter" evidence="10">
    <location>
        <begin position="255"/>
        <end position="498"/>
    </location>
</feature>
<dbReference type="FunFam" id="3.40.50.300:FF:000127">
    <property type="entry name" value="Ribose import ATP-binding protein RbsA"/>
    <property type="match status" value="1"/>
</dbReference>
<dbReference type="InterPro" id="IPR050107">
    <property type="entry name" value="ABC_carbohydrate_import_ATPase"/>
</dbReference>
<dbReference type="PROSITE" id="PS00211">
    <property type="entry name" value="ABC_TRANSPORTER_1"/>
    <property type="match status" value="1"/>
</dbReference>
<dbReference type="Pfam" id="PF00005">
    <property type="entry name" value="ABC_tran"/>
    <property type="match status" value="2"/>
</dbReference>
<evidence type="ECO:0000256" key="2">
    <source>
        <dbReference type="ARBA" id="ARBA00022448"/>
    </source>
</evidence>
<dbReference type="PANTHER" id="PTHR43790">
    <property type="entry name" value="CARBOHYDRATE TRANSPORT ATP-BINDING PROTEIN MG119-RELATED"/>
    <property type="match status" value="1"/>
</dbReference>
<protein>
    <submittedName>
        <fullName evidence="11">Sugar ABC transporter ATP-binding protein</fullName>
    </submittedName>
</protein>
<name>A0A3G2R9T4_9FIRM</name>
<gene>
    <name evidence="11" type="ORF">D2962_12640</name>
</gene>
<dbReference type="Gene3D" id="3.40.50.300">
    <property type="entry name" value="P-loop containing nucleotide triphosphate hydrolases"/>
    <property type="match status" value="2"/>
</dbReference>
<accession>A0A3G2R9T4</accession>
<evidence type="ECO:0000256" key="1">
    <source>
        <dbReference type="ARBA" id="ARBA00004202"/>
    </source>
</evidence>
<keyword evidence="12" id="KW-1185">Reference proteome</keyword>
<evidence type="ECO:0000256" key="9">
    <source>
        <dbReference type="ARBA" id="ARBA00023136"/>
    </source>
</evidence>
<keyword evidence="6" id="KW-0547">Nucleotide-binding</keyword>
<evidence type="ECO:0000256" key="3">
    <source>
        <dbReference type="ARBA" id="ARBA00022475"/>
    </source>
</evidence>
<dbReference type="KEGG" id="bacg:D2962_12640"/>
<proteinExistence type="predicted"/>
<evidence type="ECO:0000256" key="4">
    <source>
        <dbReference type="ARBA" id="ARBA00022597"/>
    </source>
</evidence>
<dbReference type="CDD" id="cd03216">
    <property type="entry name" value="ABC_Carb_Monos_I"/>
    <property type="match status" value="1"/>
</dbReference>
<evidence type="ECO:0000256" key="8">
    <source>
        <dbReference type="ARBA" id="ARBA00022967"/>
    </source>
</evidence>
<evidence type="ECO:0000313" key="12">
    <source>
        <dbReference type="Proteomes" id="UP000280960"/>
    </source>
</evidence>
<comment type="subcellular location">
    <subcellularLocation>
        <location evidence="1">Cell membrane</location>
        <topology evidence="1">Peripheral membrane protein</topology>
    </subcellularLocation>
</comment>
<dbReference type="CDD" id="cd03215">
    <property type="entry name" value="ABC_Carb_Monos_II"/>
    <property type="match status" value="1"/>
</dbReference>
<dbReference type="PANTHER" id="PTHR43790:SF3">
    <property type="entry name" value="D-ALLOSE IMPORT ATP-BINDING PROTEIN ALSA-RELATED"/>
    <property type="match status" value="1"/>
</dbReference>
<keyword evidence="2" id="KW-0813">Transport</keyword>
<dbReference type="GO" id="GO:0005886">
    <property type="term" value="C:plasma membrane"/>
    <property type="evidence" value="ECO:0007669"/>
    <property type="project" value="UniProtKB-SubCell"/>
</dbReference>
<dbReference type="EMBL" id="CP033169">
    <property type="protein sequence ID" value="AYO32294.1"/>
    <property type="molecule type" value="Genomic_DNA"/>
</dbReference>
<dbReference type="InterPro" id="IPR027417">
    <property type="entry name" value="P-loop_NTPase"/>
</dbReference>
<evidence type="ECO:0000256" key="5">
    <source>
        <dbReference type="ARBA" id="ARBA00022737"/>
    </source>
</evidence>
<sequence>MQSITKYIYDSYGKAIRNKTVKILDGVNFSLNEGEVHVIVGENGAGKSTLMKILGGIIPPDEGRIVLEGKEVSFKDPREARNHGIGFIHQELNLCQNLDVVHNIYLGRELLKNGLTDKKSMYKLSRELLLSLGFDIDPSTMVHNLSIAQQQIVEIAKVLSNESKIVIMDEPTASLSKKEIDILFRLIRDMKSKGISIIYISHRLEELVEIGDRITVLRDGKYIGTLSRSEFDYDTIIKMMVGRPLKEMYKCSHKVREEIVLEVKGLKISDRTEPVHIKVKKGEIVGLGGLVGSGRTELAQSIFGARAFKDGEITYFGENINRKRPHELIKKGLLYLPEDRKNEGLILDMSIKENISLASLSNLFKNYFINKRIENKIAEEKIKELNIVSKSVNQIVNTLSGGNQQKVVLAKWLTSKPRLLILDEPTRGIDVNAKAEIYKIIDRLASEGIAILMISSELPELIGMSDRIYVMRNGRIVGEINDKKNMTQERILELMIGTQNNIKAG</sequence>
<dbReference type="GO" id="GO:0016887">
    <property type="term" value="F:ATP hydrolysis activity"/>
    <property type="evidence" value="ECO:0007669"/>
    <property type="project" value="InterPro"/>
</dbReference>
<keyword evidence="8" id="KW-1278">Translocase</keyword>
<evidence type="ECO:0000256" key="7">
    <source>
        <dbReference type="ARBA" id="ARBA00022840"/>
    </source>
</evidence>
<evidence type="ECO:0000313" key="11">
    <source>
        <dbReference type="EMBL" id="AYO32294.1"/>
    </source>
</evidence>
<evidence type="ECO:0000259" key="10">
    <source>
        <dbReference type="PROSITE" id="PS50893"/>
    </source>
</evidence>
<feature type="domain" description="ABC transporter" evidence="10">
    <location>
        <begin position="7"/>
        <end position="244"/>
    </location>
</feature>
<keyword evidence="5" id="KW-0677">Repeat</keyword>
<keyword evidence="7 11" id="KW-0067">ATP-binding</keyword>
<dbReference type="PROSITE" id="PS50893">
    <property type="entry name" value="ABC_TRANSPORTER_2"/>
    <property type="match status" value="2"/>
</dbReference>
<dbReference type="Proteomes" id="UP000280960">
    <property type="component" value="Chromosome"/>
</dbReference>
<dbReference type="AlphaFoldDB" id="A0A3G2R9T4"/>
<keyword evidence="4" id="KW-0762">Sugar transport</keyword>